<feature type="compositionally biased region" description="Polar residues" evidence="1">
    <location>
        <begin position="460"/>
        <end position="481"/>
    </location>
</feature>
<reference evidence="3" key="1">
    <citation type="submission" date="2025-08" db="UniProtKB">
        <authorList>
            <consortium name="RefSeq"/>
        </authorList>
    </citation>
    <scope>IDENTIFICATION</scope>
</reference>
<dbReference type="KEGG" id="dci:103511350"/>
<feature type="compositionally biased region" description="Polar residues" evidence="1">
    <location>
        <begin position="418"/>
        <end position="452"/>
    </location>
</feature>
<feature type="region of interest" description="Disordered" evidence="1">
    <location>
        <begin position="287"/>
        <end position="314"/>
    </location>
</feature>
<evidence type="ECO:0000313" key="2">
    <source>
        <dbReference type="Proteomes" id="UP000079169"/>
    </source>
</evidence>
<accession>A0A3Q0IXG0</accession>
<feature type="compositionally biased region" description="Polar residues" evidence="1">
    <location>
        <begin position="387"/>
        <end position="411"/>
    </location>
</feature>
<feature type="compositionally biased region" description="Polar residues" evidence="1">
    <location>
        <begin position="145"/>
        <end position="166"/>
    </location>
</feature>
<dbReference type="PaxDb" id="121845-A0A3Q0IXG0"/>
<keyword evidence="2" id="KW-1185">Reference proteome</keyword>
<feature type="compositionally biased region" description="Polar residues" evidence="1">
    <location>
        <begin position="54"/>
        <end position="102"/>
    </location>
</feature>
<feature type="region of interest" description="Disordered" evidence="1">
    <location>
        <begin position="32"/>
        <end position="193"/>
    </location>
</feature>
<gene>
    <name evidence="3" type="primary">LOC103511350</name>
</gene>
<evidence type="ECO:0000313" key="3">
    <source>
        <dbReference type="RefSeq" id="XP_026680936.1"/>
    </source>
</evidence>
<feature type="compositionally biased region" description="Polar residues" evidence="1">
    <location>
        <begin position="32"/>
        <end position="42"/>
    </location>
</feature>
<dbReference type="AlphaFoldDB" id="A0A3Q0IXG0"/>
<dbReference type="GeneID" id="103511350"/>
<protein>
    <submittedName>
        <fullName evidence="3">Flocculation protein FLO11-like</fullName>
    </submittedName>
</protein>
<feature type="compositionally biased region" description="Basic and acidic residues" evidence="1">
    <location>
        <begin position="334"/>
        <end position="375"/>
    </location>
</feature>
<dbReference type="Proteomes" id="UP000079169">
    <property type="component" value="Unplaced"/>
</dbReference>
<feature type="region of interest" description="Disordered" evidence="1">
    <location>
        <begin position="329"/>
        <end position="481"/>
    </location>
</feature>
<organism evidence="2 3">
    <name type="scientific">Diaphorina citri</name>
    <name type="common">Asian citrus psyllid</name>
    <dbReference type="NCBI Taxonomy" id="121845"/>
    <lineage>
        <taxon>Eukaryota</taxon>
        <taxon>Metazoa</taxon>
        <taxon>Ecdysozoa</taxon>
        <taxon>Arthropoda</taxon>
        <taxon>Hexapoda</taxon>
        <taxon>Insecta</taxon>
        <taxon>Pterygota</taxon>
        <taxon>Neoptera</taxon>
        <taxon>Paraneoptera</taxon>
        <taxon>Hemiptera</taxon>
        <taxon>Sternorrhyncha</taxon>
        <taxon>Psylloidea</taxon>
        <taxon>Psyllidae</taxon>
        <taxon>Diaphorininae</taxon>
        <taxon>Diaphorina</taxon>
    </lineage>
</organism>
<evidence type="ECO:0000256" key="1">
    <source>
        <dbReference type="SAM" id="MobiDB-lite"/>
    </source>
</evidence>
<dbReference type="RefSeq" id="XP_026680936.1">
    <property type="nucleotide sequence ID" value="XM_026825135.1"/>
</dbReference>
<proteinExistence type="predicted"/>
<sequence length="502" mass="56896">MPESILQNPIRTANNISQLEGNDLLDKRRNIHSASSRINEGSSPRRAQKYNRTKPPNRQNSMPEFATRTSLGITSSPRTEQKYQNQISPILQTNTNPFNSNEENSRHIIRKYTRSKPPDRQNSMPEFTSIPSLEHTVSPREKYLNQISPNSQVITRPSQNDTQGNRSSEDNFRQNNTLPSNHLNPENRGPKKFVRQKTIPEFIPTTSRSDDYMPINKGPSNFLKDQSYRNDPLMSSNTSNPYGQLNPMSETQTKTNPMNFTVDSKSTHHGHSAPLKDNISITNPHYGSTISPPTPKPFRRQHSMPETKFTPIPNKHTDSVITVEETPTTISGDIESRKQKYENDNLDMNKRMRRQKADSRVKGMETRDWKPRADTKPFNPYVPPRPNMQSMTLSSRPSTSAESTTPLSVLTNKPRPINKSSEVGSNTPASVSRKPTPSSFNRPQTSGNNPSRRYSVDSAIGSTSNPVASNTPVPPKSNNWQDEARNQVWRNHMQRIKNLDGF</sequence>
<feature type="compositionally biased region" description="Polar residues" evidence="1">
    <location>
        <begin position="120"/>
        <end position="131"/>
    </location>
</feature>
<name>A0A3Q0IXG0_DIACI</name>
<feature type="compositionally biased region" description="Polar residues" evidence="1">
    <location>
        <begin position="173"/>
        <end position="184"/>
    </location>
</feature>